<evidence type="ECO:0000313" key="2">
    <source>
        <dbReference type="EMBL" id="OKL47259.1"/>
    </source>
</evidence>
<dbReference type="RefSeq" id="WP_073709492.1">
    <property type="nucleotide sequence ID" value="NZ_MQSV01000004.1"/>
</dbReference>
<dbReference type="AlphaFoldDB" id="A0A1Q5PKT9"/>
<proteinExistence type="predicted"/>
<evidence type="ECO:0000313" key="3">
    <source>
        <dbReference type="Proteomes" id="UP000186785"/>
    </source>
</evidence>
<comment type="caution">
    <text evidence="2">The sequence shown here is derived from an EMBL/GenBank/DDBJ whole genome shotgun (WGS) entry which is preliminary data.</text>
</comment>
<name>A0A1Q5PKT9_9ACTO</name>
<keyword evidence="3" id="KW-1185">Reference proteome</keyword>
<sequence>MTTAFIPLSADPSATTHANTPEPGETPEFWPWNLTRDSDRELKLDGLSLAEIQSQFGDQTVILDEVDLISRLFVWRSALSEACWEGYGMSGATVFYDVSAGLSAELAKQIVGSGIHLRANSLQQLRELAQWGINGESILLVLSSAAESASANLLKELSDLLDSHSLLGLDLVIASENLAQELPEVLLAEPKGTFRSSINHLLIDTQQVSAKTIQSLTSHPEAQINGVATSGHESLSDLSKLPEGILRLLKGLKQVREAGATSDFVILTGYESKARLTGSDPQPLSANEISLKMAETVRIICQQLDLTIPSIYNAVSTQVLAQSTLGIAKVGNESAGVLVPARLAQKTDPAGQPYSQPAQVVGINRQTIRVHSWISGEQSQN</sequence>
<protein>
    <submittedName>
        <fullName evidence="2">Uncharacterized protein</fullName>
    </submittedName>
</protein>
<evidence type="ECO:0000256" key="1">
    <source>
        <dbReference type="SAM" id="MobiDB-lite"/>
    </source>
</evidence>
<gene>
    <name evidence="2" type="ORF">BSR29_06470</name>
</gene>
<organism evidence="2 3">
    <name type="scientific">Boudabousia liubingyangii</name>
    <dbReference type="NCBI Taxonomy" id="1921764"/>
    <lineage>
        <taxon>Bacteria</taxon>
        <taxon>Bacillati</taxon>
        <taxon>Actinomycetota</taxon>
        <taxon>Actinomycetes</taxon>
        <taxon>Actinomycetales</taxon>
        <taxon>Actinomycetaceae</taxon>
        <taxon>Boudabousia</taxon>
    </lineage>
</organism>
<reference evidence="2 3" key="1">
    <citation type="submission" date="2016-11" db="EMBL/GenBank/DDBJ databases">
        <title>Actinomyces gypaetusis sp. nov. isolated from the vulture Gypaetus barbatus in Qinghai Tibet Plateau China.</title>
        <authorList>
            <person name="Meng X."/>
        </authorList>
    </citation>
    <scope>NUCLEOTIDE SEQUENCE [LARGE SCALE GENOMIC DNA]</scope>
    <source>
        <strain evidence="2 3">VUL4_2</strain>
    </source>
</reference>
<accession>A0A1Q5PKT9</accession>
<dbReference type="Proteomes" id="UP000186785">
    <property type="component" value="Unassembled WGS sequence"/>
</dbReference>
<dbReference type="OrthoDB" id="9802241at2"/>
<dbReference type="STRING" id="1921764.BSR28_07810"/>
<feature type="region of interest" description="Disordered" evidence="1">
    <location>
        <begin position="1"/>
        <end position="31"/>
    </location>
</feature>
<dbReference type="EMBL" id="MQSV01000004">
    <property type="protein sequence ID" value="OKL47259.1"/>
    <property type="molecule type" value="Genomic_DNA"/>
</dbReference>